<dbReference type="Proteomes" id="UP000311382">
    <property type="component" value="Unassembled WGS sequence"/>
</dbReference>
<protein>
    <submittedName>
        <fullName evidence="2">Uncharacterized protein</fullName>
    </submittedName>
</protein>
<name>A0A5C5G283_9BASI</name>
<feature type="region of interest" description="Disordered" evidence="1">
    <location>
        <begin position="574"/>
        <end position="593"/>
    </location>
</feature>
<keyword evidence="3" id="KW-1185">Reference proteome</keyword>
<feature type="region of interest" description="Disordered" evidence="1">
    <location>
        <begin position="175"/>
        <end position="197"/>
    </location>
</feature>
<proteinExistence type="predicted"/>
<organism evidence="2 3">
    <name type="scientific">Rhodotorula diobovata</name>
    <dbReference type="NCBI Taxonomy" id="5288"/>
    <lineage>
        <taxon>Eukaryota</taxon>
        <taxon>Fungi</taxon>
        <taxon>Dikarya</taxon>
        <taxon>Basidiomycota</taxon>
        <taxon>Pucciniomycotina</taxon>
        <taxon>Microbotryomycetes</taxon>
        <taxon>Sporidiobolales</taxon>
        <taxon>Sporidiobolaceae</taxon>
        <taxon>Rhodotorula</taxon>
    </lineage>
</organism>
<dbReference type="AlphaFoldDB" id="A0A5C5G283"/>
<sequence length="593" mass="62758">MASWVALIAALLSIAVTLPFALLQGVLTAVGLPLPRPVVQLLQVPLSRLAALVALAGVAVQTGVLLEQYSAGHVGSWLNSLASRSSSSTSNAAPAQAAHLTSLALESYPRTLSLVLDDALALPVPAPGSGITFSPDDVAQWERDSAAFRVEWARLADEVARSWIDLLDWAPSSSTPPSADVAADAEPAAPSPPSPADRHLSLSLIASELALVQARNPTRAIYASRAYSPADSARDDARQASRARRAATKRDAEFEQWLEGIFAGAEAARAGAAAAAAEGQGDEGGGAADGAGAMRREMLDVPVGEGPGSATWRSVLRTNWEAMYVADKGGVMGEVAQHLAGLVRDNDDDEEDDDGEAAGAQAGGEWMPSPLPLMAHRLVRDQLLATLDAVVRRAGWDLFPSPSAQHDAAVLPPGLDALPLDRLTLAQRALTIDRAARTWAQRAVDALNLVRRRRRTPPPQDPPTLPSASRSALLRASPLARFLRSANALFALPRERTRLGVRDHVVAQAVFALEVPAVELPRWERRAGEGSSSRRRRRGGCSAVALEVERRRRPEVLWEGVRSAVEGWARGEAALGEGGLAPPGAQVNGRDEL</sequence>
<reference evidence="2 3" key="1">
    <citation type="submission" date="2019-03" db="EMBL/GenBank/DDBJ databases">
        <title>Rhodosporidium diobovatum UCD-FST 08-225 genome sequencing, assembly, and annotation.</title>
        <authorList>
            <person name="Fakankun I.U."/>
            <person name="Fristensky B."/>
            <person name="Levin D.B."/>
        </authorList>
    </citation>
    <scope>NUCLEOTIDE SEQUENCE [LARGE SCALE GENOMIC DNA]</scope>
    <source>
        <strain evidence="2 3">UCD-FST 08-225</strain>
    </source>
</reference>
<evidence type="ECO:0000313" key="3">
    <source>
        <dbReference type="Proteomes" id="UP000311382"/>
    </source>
</evidence>
<evidence type="ECO:0000313" key="2">
    <source>
        <dbReference type="EMBL" id="TNY22559.1"/>
    </source>
</evidence>
<dbReference type="OrthoDB" id="2528145at2759"/>
<accession>A0A5C5G283</accession>
<gene>
    <name evidence="2" type="ORF">DMC30DRAFT_431938</name>
</gene>
<feature type="region of interest" description="Disordered" evidence="1">
    <location>
        <begin position="450"/>
        <end position="471"/>
    </location>
</feature>
<feature type="compositionally biased region" description="Acidic residues" evidence="1">
    <location>
        <begin position="346"/>
        <end position="356"/>
    </location>
</feature>
<comment type="caution">
    <text evidence="2">The sequence shown here is derived from an EMBL/GenBank/DDBJ whole genome shotgun (WGS) entry which is preliminary data.</text>
</comment>
<dbReference type="EMBL" id="SOZI01000023">
    <property type="protein sequence ID" value="TNY22559.1"/>
    <property type="molecule type" value="Genomic_DNA"/>
</dbReference>
<evidence type="ECO:0000256" key="1">
    <source>
        <dbReference type="SAM" id="MobiDB-lite"/>
    </source>
</evidence>
<feature type="compositionally biased region" description="Low complexity" evidence="1">
    <location>
        <begin position="176"/>
        <end position="188"/>
    </location>
</feature>
<feature type="region of interest" description="Disordered" evidence="1">
    <location>
        <begin position="345"/>
        <end position="367"/>
    </location>
</feature>